<sequence length="428" mass="44755">MSGEVFLIAALAGAGAVVAVGFASRTAIAGTTLALEGVSALGEHMNGVVARAEESHREACAWGAAASGVLDRNARLAVLAEACARTPGGDGPAALLPEPLTPAGMAAAELLRWCGETDERLRRVDGELTGLNAAALTTTVFDDLIRALGGDGHAGSAAELAELLAALPEAPQAWRNEGAARDLAETLDRVLGRLTAHVSAQDLDAIRAAARRVGAAAGPAEARTRVVDVRHRVQLANQAATGRRARALEAARLLHALRLDAPAEYDQVKAGLAEVVAGRADLEYGLRAEARAACEAVVAAADRAHVRASLLGALGDLGYRVEEGFETLQPVRLAKQGWEQHAVQLVLTEEGGVRSAVVRTADGADADAAREQEWCDAFDQARARLSAEGVDTSVERLVPPGSRPAPRVRPRGALPRRLTRARERDRPE</sequence>
<dbReference type="AlphaFoldDB" id="A0A5M3W351"/>
<keyword evidence="3" id="KW-1185">Reference proteome</keyword>
<dbReference type="Proteomes" id="UP000334990">
    <property type="component" value="Unassembled WGS sequence"/>
</dbReference>
<accession>A0A5M3W351</accession>
<gene>
    <name evidence="2" type="ORF">Acor_47260</name>
</gene>
<evidence type="ECO:0000256" key="1">
    <source>
        <dbReference type="SAM" id="MobiDB-lite"/>
    </source>
</evidence>
<evidence type="ECO:0000313" key="2">
    <source>
        <dbReference type="EMBL" id="GES02660.1"/>
    </source>
</evidence>
<comment type="caution">
    <text evidence="2">The sequence shown here is derived from an EMBL/GenBank/DDBJ whole genome shotgun (WGS) entry which is preliminary data.</text>
</comment>
<organism evidence="2 3">
    <name type="scientific">Acrocarpospora corrugata</name>
    <dbReference type="NCBI Taxonomy" id="35763"/>
    <lineage>
        <taxon>Bacteria</taxon>
        <taxon>Bacillati</taxon>
        <taxon>Actinomycetota</taxon>
        <taxon>Actinomycetes</taxon>
        <taxon>Streptosporangiales</taxon>
        <taxon>Streptosporangiaceae</taxon>
        <taxon>Acrocarpospora</taxon>
    </lineage>
</organism>
<dbReference type="RefSeq" id="WP_155338867.1">
    <property type="nucleotide sequence ID" value="NZ_BAAABN010000019.1"/>
</dbReference>
<proteinExistence type="predicted"/>
<feature type="region of interest" description="Disordered" evidence="1">
    <location>
        <begin position="392"/>
        <end position="428"/>
    </location>
</feature>
<dbReference type="OrthoDB" id="3511988at2"/>
<dbReference type="EMBL" id="BLAD01000060">
    <property type="protein sequence ID" value="GES02660.1"/>
    <property type="molecule type" value="Genomic_DNA"/>
</dbReference>
<name>A0A5M3W351_9ACTN</name>
<evidence type="ECO:0000313" key="3">
    <source>
        <dbReference type="Proteomes" id="UP000334990"/>
    </source>
</evidence>
<reference evidence="2 3" key="1">
    <citation type="submission" date="2019-10" db="EMBL/GenBank/DDBJ databases">
        <title>Whole genome shotgun sequence of Acrocarpospora corrugata NBRC 13972.</title>
        <authorList>
            <person name="Ichikawa N."/>
            <person name="Kimura A."/>
            <person name="Kitahashi Y."/>
            <person name="Komaki H."/>
            <person name="Oguchi A."/>
        </authorList>
    </citation>
    <scope>NUCLEOTIDE SEQUENCE [LARGE SCALE GENOMIC DNA]</scope>
    <source>
        <strain evidence="2 3">NBRC 13972</strain>
    </source>
</reference>
<protein>
    <submittedName>
        <fullName evidence="2">Uncharacterized protein</fullName>
    </submittedName>
</protein>